<dbReference type="OrthoDB" id="5594977at2759"/>
<evidence type="ECO:0000313" key="2">
    <source>
        <dbReference type="EMBL" id="CZT06602.1"/>
    </source>
</evidence>
<sequence>MATKRSKASAPTDDELNKLLESIGDEETAAPAPTTKGVSKTIKPAAPATQIEQDLLAELDNLENLGAQPPSRPHTPRIQSIKRTATGTPPPQPTSTRTSEEKASGPRPSGDSTRSFHTSFTPSATSSDLQEAEKKTPIAQPAEEAPAASTGGGWWGSVFATASAAVTTASAAVKEIQQNEEAKRWAEQVKGNVGVLRGFGGELRSRALPTFTNILHTLAPPISSHERLQIHITHDFIGYPSLDPLIYSTFSRVMAQVEGGDLLVIQRGQESTARPNSEAGYSGSGGLAGWSDGPWWRQGNEHRDLGSVKGMVEGTKLVRVSAESYASEYFASHGGLEAAAQRATENLSESNPVRSSDIFLAVQAISHDAPKELFQGGSAKKDESGAVVEEAEKADDLVSFALYLHDPVHSITFHTISQAVPAKWMRWLDAPSPMTPASPVSPSKEQAGFFNHVEGDTYNSSTSNMPDEIAEIIDGGGVDPREWVAEWVEEILTLATGVVAQRYVARRMGVGEGGIGKGKARQEEVLDDGGGEAARAGLF</sequence>
<dbReference type="InterPro" id="IPR018814">
    <property type="entry name" value="DUF5427"/>
</dbReference>
<evidence type="ECO:0000256" key="1">
    <source>
        <dbReference type="SAM" id="MobiDB-lite"/>
    </source>
</evidence>
<dbReference type="Proteomes" id="UP000178912">
    <property type="component" value="Unassembled WGS sequence"/>
</dbReference>
<feature type="compositionally biased region" description="Low complexity" evidence="1">
    <location>
        <begin position="139"/>
        <end position="148"/>
    </location>
</feature>
<accession>A0A1E1L7Y2</accession>
<feature type="region of interest" description="Disordered" evidence="1">
    <location>
        <begin position="1"/>
        <end position="151"/>
    </location>
</feature>
<protein>
    <submittedName>
        <fullName evidence="2">Related to D.melanogaster troponin T and human nucleolin</fullName>
    </submittedName>
</protein>
<gene>
    <name evidence="2" type="ORF">RAG0_12285</name>
</gene>
<dbReference type="PANTHER" id="PTHR28265:SF1">
    <property type="entry name" value="MAINTENANCE OF TELOMERE CAPPING PROTEIN 1"/>
    <property type="match status" value="1"/>
</dbReference>
<keyword evidence="3" id="KW-1185">Reference proteome</keyword>
<dbReference type="EMBL" id="FJUX01000087">
    <property type="protein sequence ID" value="CZT06602.1"/>
    <property type="molecule type" value="Genomic_DNA"/>
</dbReference>
<dbReference type="Pfam" id="PF10310">
    <property type="entry name" value="DUF5427"/>
    <property type="match status" value="1"/>
</dbReference>
<name>A0A1E1L7Y2_9HELO</name>
<feature type="compositionally biased region" description="Polar residues" evidence="1">
    <location>
        <begin position="110"/>
        <end position="129"/>
    </location>
</feature>
<dbReference type="PANTHER" id="PTHR28265">
    <property type="entry name" value="MAINTENANCE OF TELOMERE CAPPING PROTEIN 1"/>
    <property type="match status" value="1"/>
</dbReference>
<reference evidence="3" key="1">
    <citation type="submission" date="2016-03" db="EMBL/GenBank/DDBJ databases">
        <authorList>
            <person name="Guldener U."/>
        </authorList>
    </citation>
    <scope>NUCLEOTIDE SEQUENCE [LARGE SCALE GENOMIC DNA]</scope>
    <source>
        <strain evidence="3">04CH-RAC-A.6.1</strain>
    </source>
</reference>
<proteinExistence type="predicted"/>
<organism evidence="2 3">
    <name type="scientific">Rhynchosporium agropyri</name>
    <dbReference type="NCBI Taxonomy" id="914238"/>
    <lineage>
        <taxon>Eukaryota</taxon>
        <taxon>Fungi</taxon>
        <taxon>Dikarya</taxon>
        <taxon>Ascomycota</taxon>
        <taxon>Pezizomycotina</taxon>
        <taxon>Leotiomycetes</taxon>
        <taxon>Helotiales</taxon>
        <taxon>Ploettnerulaceae</taxon>
        <taxon>Rhynchosporium</taxon>
    </lineage>
</organism>
<dbReference type="AlphaFoldDB" id="A0A1E1L7Y2"/>
<evidence type="ECO:0000313" key="3">
    <source>
        <dbReference type="Proteomes" id="UP000178912"/>
    </source>
</evidence>